<dbReference type="Proteomes" id="UP000004915">
    <property type="component" value="Unassembled WGS sequence"/>
</dbReference>
<evidence type="ECO:0000256" key="1">
    <source>
        <dbReference type="SAM" id="Phobius"/>
    </source>
</evidence>
<evidence type="ECO:0000313" key="3">
    <source>
        <dbReference type="Proteomes" id="UP000004915"/>
    </source>
</evidence>
<name>G7CAP3_MYCT3</name>
<feature type="transmembrane region" description="Helical" evidence="1">
    <location>
        <begin position="35"/>
        <end position="53"/>
    </location>
</feature>
<proteinExistence type="predicted"/>
<sequence>MWTVGWFWVVRAWPSAVVAVPLLRRVCGRCGEGALAVVVVLLLRGLAGFRAVVARSNG</sequence>
<gene>
    <name evidence="2" type="ORF">KEK_00175</name>
</gene>
<reference evidence="2 3" key="1">
    <citation type="submission" date="2011-11" db="EMBL/GenBank/DDBJ databases">
        <authorList>
            <consortium name="Tuberculosis Structural Genomics Consortium"/>
            <person name="Ioerger T.R."/>
        </authorList>
    </citation>
    <scope>NUCLEOTIDE SEQUENCE [LARGE SCALE GENOMIC DNA]</scope>
    <source>
        <strain evidence="3">ATCC 19527 / DSM 44167 / CIP 105390 / JCM 6362 / NCTC 10409 / 316</strain>
    </source>
</reference>
<comment type="caution">
    <text evidence="2">The sequence shown here is derived from an EMBL/GenBank/DDBJ whole genome shotgun (WGS) entry which is preliminary data.</text>
</comment>
<accession>G7CAP3</accession>
<keyword evidence="1" id="KW-0812">Transmembrane</keyword>
<feature type="transmembrane region" description="Helical" evidence="1">
    <location>
        <begin position="6"/>
        <end position="23"/>
    </location>
</feature>
<keyword evidence="3" id="KW-1185">Reference proteome</keyword>
<keyword evidence="1" id="KW-1133">Transmembrane helix</keyword>
<keyword evidence="1" id="KW-0472">Membrane</keyword>
<dbReference type="AlphaFoldDB" id="G7CAP3"/>
<evidence type="ECO:0000313" key="2">
    <source>
        <dbReference type="EMBL" id="EHI14923.1"/>
    </source>
</evidence>
<protein>
    <submittedName>
        <fullName evidence="2">Uncharacterized protein</fullName>
    </submittedName>
</protein>
<organism evidence="2 3">
    <name type="scientific">Mycolicibacterium thermoresistibile (strain ATCC 19527 / DSM 44167 / CIP 105390 / JCM 6362 / NCTC 10409 / 316)</name>
    <name type="common">Mycobacterium thermoresistibile</name>
    <dbReference type="NCBI Taxonomy" id="1078020"/>
    <lineage>
        <taxon>Bacteria</taxon>
        <taxon>Bacillati</taxon>
        <taxon>Actinomycetota</taxon>
        <taxon>Actinomycetes</taxon>
        <taxon>Mycobacteriales</taxon>
        <taxon>Mycobacteriaceae</taxon>
        <taxon>Mycolicibacterium</taxon>
    </lineage>
</organism>
<dbReference type="EMBL" id="AGVE01000001">
    <property type="protein sequence ID" value="EHI14923.1"/>
    <property type="molecule type" value="Genomic_DNA"/>
</dbReference>
<dbReference type="PATRIC" id="fig|1078020.3.peg.37"/>